<comment type="similarity">
    <text evidence="5">Belongs to the TatC family.</text>
</comment>
<evidence type="ECO:0000256" key="2">
    <source>
        <dbReference type="ARBA" id="ARBA00022692"/>
    </source>
</evidence>
<evidence type="ECO:0000256" key="3">
    <source>
        <dbReference type="ARBA" id="ARBA00022989"/>
    </source>
</evidence>
<dbReference type="GO" id="GO:0065002">
    <property type="term" value="P:intracellular protein transmembrane transport"/>
    <property type="evidence" value="ECO:0007669"/>
    <property type="project" value="TreeGrafter"/>
</dbReference>
<evidence type="ECO:0000256" key="1">
    <source>
        <dbReference type="ARBA" id="ARBA00004141"/>
    </source>
</evidence>
<evidence type="ECO:0000313" key="7">
    <source>
        <dbReference type="Proteomes" id="UP001214530"/>
    </source>
</evidence>
<name>A0AAJ5W9P7_9SPHI</name>
<gene>
    <name evidence="5 6" type="primary">tatC</name>
    <name evidence="6" type="ORF">P0Y49_19170</name>
</gene>
<dbReference type="PANTHER" id="PTHR30371">
    <property type="entry name" value="SEC-INDEPENDENT PROTEIN TRANSLOCASE PROTEIN TATC"/>
    <property type="match status" value="1"/>
</dbReference>
<dbReference type="NCBIfam" id="TIGR00945">
    <property type="entry name" value="tatC"/>
    <property type="match status" value="1"/>
</dbReference>
<keyword evidence="2 5" id="KW-0812">Transmembrane</keyword>
<feature type="transmembrane region" description="Helical" evidence="5">
    <location>
        <begin position="110"/>
        <end position="131"/>
    </location>
</feature>
<feature type="transmembrane region" description="Helical" evidence="5">
    <location>
        <begin position="37"/>
        <end position="59"/>
    </location>
</feature>
<keyword evidence="5" id="KW-1003">Cell membrane</keyword>
<dbReference type="Pfam" id="PF00902">
    <property type="entry name" value="TatC"/>
    <property type="match status" value="1"/>
</dbReference>
<evidence type="ECO:0000256" key="5">
    <source>
        <dbReference type="HAMAP-Rule" id="MF_00902"/>
    </source>
</evidence>
<dbReference type="GO" id="GO:0043953">
    <property type="term" value="P:protein transport by the Tat complex"/>
    <property type="evidence" value="ECO:0007669"/>
    <property type="project" value="UniProtKB-UniRule"/>
</dbReference>
<keyword evidence="5" id="KW-0813">Transport</keyword>
<comment type="function">
    <text evidence="5">Part of the twin-arginine translocation (Tat) system that transports large folded proteins containing a characteristic twin-arginine motif in their signal peptide across membranes.</text>
</comment>
<feature type="transmembrane region" description="Helical" evidence="5">
    <location>
        <begin position="152"/>
        <end position="171"/>
    </location>
</feature>
<proteinExistence type="inferred from homology"/>
<dbReference type="GO" id="GO:0033281">
    <property type="term" value="C:TAT protein transport complex"/>
    <property type="evidence" value="ECO:0007669"/>
    <property type="project" value="UniProtKB-UniRule"/>
</dbReference>
<protein>
    <recommendedName>
        <fullName evidence="5">Sec-independent protein translocase protein TatC</fullName>
    </recommendedName>
</protein>
<dbReference type="InterPro" id="IPR002033">
    <property type="entry name" value="TatC"/>
</dbReference>
<dbReference type="AlphaFoldDB" id="A0AAJ5W9P7"/>
<feature type="transmembrane region" description="Helical" evidence="5">
    <location>
        <begin position="238"/>
        <end position="254"/>
    </location>
</feature>
<evidence type="ECO:0000256" key="4">
    <source>
        <dbReference type="ARBA" id="ARBA00023136"/>
    </source>
</evidence>
<keyword evidence="4 5" id="KW-0472">Membrane</keyword>
<accession>A0AAJ5W9P7</accession>
<dbReference type="EMBL" id="CP119313">
    <property type="protein sequence ID" value="WEK18897.1"/>
    <property type="molecule type" value="Genomic_DNA"/>
</dbReference>
<dbReference type="HAMAP" id="MF_00902">
    <property type="entry name" value="TatC"/>
    <property type="match status" value="1"/>
</dbReference>
<sequence length="297" mass="33913">MSNNKKRDLIEAIKEKGKTLEAEMSFFDHIDVLRKHLLRSLFVIVLFTIAAFWFSDFIFNDLIMGPKNPDFWTYRMMCKMVAQWPNLFGSDFCITHIDAKIINTEMAGQFTLQVNACVMVGIILGIPYVLFELWLFIKPALHENERKSASRFVLFASTLFFIGIMFGYYIVCPLSVNFLTNFTVSPDIQNTFTITSYLSSVATLTIGSGIIFQLPVVIYILSKFGIMTPKFMRSTRRYAAVIILIIAAVITPTADVMTMLVVAFPLFVLYELSIFISASVERRRNKEMYGVAKVKKP</sequence>
<comment type="subunit">
    <text evidence="5">Forms a complex with TatA.</text>
</comment>
<evidence type="ECO:0000313" key="6">
    <source>
        <dbReference type="EMBL" id="WEK18897.1"/>
    </source>
</evidence>
<feature type="transmembrane region" description="Helical" evidence="5">
    <location>
        <begin position="201"/>
        <end position="226"/>
    </location>
</feature>
<keyword evidence="3 5" id="KW-1133">Transmembrane helix</keyword>
<dbReference type="Proteomes" id="UP001214530">
    <property type="component" value="Chromosome"/>
</dbReference>
<feature type="transmembrane region" description="Helical" evidence="5">
    <location>
        <begin position="260"/>
        <end position="280"/>
    </location>
</feature>
<reference evidence="6" key="1">
    <citation type="submission" date="2023-03" db="EMBL/GenBank/DDBJ databases">
        <title>Andean soil-derived lignocellulolytic bacterial consortium as a source of novel taxa and putative plastic-active enzymes.</title>
        <authorList>
            <person name="Diaz-Garcia L."/>
            <person name="Chuvochina M."/>
            <person name="Feuerriegel G."/>
            <person name="Bunk B."/>
            <person name="Sproer C."/>
            <person name="Streit W.R."/>
            <person name="Rodriguez L.M."/>
            <person name="Overmann J."/>
            <person name="Jimenez D.J."/>
        </authorList>
    </citation>
    <scope>NUCLEOTIDE SEQUENCE</scope>
    <source>
        <strain evidence="6">MAG 3858</strain>
    </source>
</reference>
<keyword evidence="5" id="KW-0811">Translocation</keyword>
<dbReference type="PANTHER" id="PTHR30371:SF0">
    <property type="entry name" value="SEC-INDEPENDENT PROTEIN TRANSLOCASE PROTEIN TATC, CHLOROPLASTIC-RELATED"/>
    <property type="match status" value="1"/>
</dbReference>
<comment type="subcellular location">
    <subcellularLocation>
        <location evidence="5">Cell membrane</location>
        <topology evidence="5">Multi-pass membrane protein</topology>
    </subcellularLocation>
    <subcellularLocation>
        <location evidence="1">Membrane</location>
        <topology evidence="1">Multi-pass membrane protein</topology>
    </subcellularLocation>
</comment>
<organism evidence="6 7">
    <name type="scientific">Candidatus Pedobacter colombiensis</name>
    <dbReference type="NCBI Taxonomy" id="3121371"/>
    <lineage>
        <taxon>Bacteria</taxon>
        <taxon>Pseudomonadati</taxon>
        <taxon>Bacteroidota</taxon>
        <taxon>Sphingobacteriia</taxon>
        <taxon>Sphingobacteriales</taxon>
        <taxon>Sphingobacteriaceae</taxon>
        <taxon>Pedobacter</taxon>
    </lineage>
</organism>
<dbReference type="GO" id="GO:0009977">
    <property type="term" value="F:proton motive force dependent protein transmembrane transporter activity"/>
    <property type="evidence" value="ECO:0007669"/>
    <property type="project" value="TreeGrafter"/>
</dbReference>
<keyword evidence="5" id="KW-0653">Protein transport</keyword>
<dbReference type="PRINTS" id="PR01840">
    <property type="entry name" value="TATCFAMILY"/>
</dbReference>